<evidence type="ECO:0000256" key="1">
    <source>
        <dbReference type="SAM" id="MobiDB-lite"/>
    </source>
</evidence>
<sequence length="77" mass="8219">MLLVGEKRIGLAVKKELPDRRGGASTPSSGRGRTPSSSLGVPEVSADENSNEKNRHYHLPGEPAGDRLSGRPSRRDA</sequence>
<feature type="compositionally biased region" description="Basic and acidic residues" evidence="1">
    <location>
        <begin position="64"/>
        <end position="77"/>
    </location>
</feature>
<gene>
    <name evidence="2" type="ORF">B296_00015939</name>
</gene>
<dbReference type="EMBL" id="AMZH03011226">
    <property type="protein sequence ID" value="RRT53270.1"/>
    <property type="molecule type" value="Genomic_DNA"/>
</dbReference>
<feature type="region of interest" description="Disordered" evidence="1">
    <location>
        <begin position="1"/>
        <end position="77"/>
    </location>
</feature>
<organism evidence="2 3">
    <name type="scientific">Ensete ventricosum</name>
    <name type="common">Abyssinian banana</name>
    <name type="synonym">Musa ensete</name>
    <dbReference type="NCBI Taxonomy" id="4639"/>
    <lineage>
        <taxon>Eukaryota</taxon>
        <taxon>Viridiplantae</taxon>
        <taxon>Streptophyta</taxon>
        <taxon>Embryophyta</taxon>
        <taxon>Tracheophyta</taxon>
        <taxon>Spermatophyta</taxon>
        <taxon>Magnoliopsida</taxon>
        <taxon>Liliopsida</taxon>
        <taxon>Zingiberales</taxon>
        <taxon>Musaceae</taxon>
        <taxon>Ensete</taxon>
    </lineage>
</organism>
<proteinExistence type="predicted"/>
<reference evidence="2 3" key="1">
    <citation type="journal article" date="2014" name="Agronomy (Basel)">
        <title>A Draft Genome Sequence for Ensete ventricosum, the Drought-Tolerant Tree Against Hunger.</title>
        <authorList>
            <person name="Harrison J."/>
            <person name="Moore K.A."/>
            <person name="Paszkiewicz K."/>
            <person name="Jones T."/>
            <person name="Grant M."/>
            <person name="Ambacheew D."/>
            <person name="Muzemil S."/>
            <person name="Studholme D.J."/>
        </authorList>
    </citation>
    <scope>NUCLEOTIDE SEQUENCE [LARGE SCALE GENOMIC DNA]</scope>
</reference>
<dbReference type="Proteomes" id="UP000287651">
    <property type="component" value="Unassembled WGS sequence"/>
</dbReference>
<accession>A0A426YNJ1</accession>
<feature type="compositionally biased region" description="Low complexity" evidence="1">
    <location>
        <begin position="25"/>
        <end position="38"/>
    </location>
</feature>
<dbReference type="AlphaFoldDB" id="A0A426YNJ1"/>
<comment type="caution">
    <text evidence="2">The sequence shown here is derived from an EMBL/GenBank/DDBJ whole genome shotgun (WGS) entry which is preliminary data.</text>
</comment>
<evidence type="ECO:0000313" key="3">
    <source>
        <dbReference type="Proteomes" id="UP000287651"/>
    </source>
</evidence>
<name>A0A426YNJ1_ENSVE</name>
<evidence type="ECO:0000313" key="2">
    <source>
        <dbReference type="EMBL" id="RRT53270.1"/>
    </source>
</evidence>
<feature type="compositionally biased region" description="Basic and acidic residues" evidence="1">
    <location>
        <begin position="1"/>
        <end position="22"/>
    </location>
</feature>
<protein>
    <submittedName>
        <fullName evidence="2">Uncharacterized protein</fullName>
    </submittedName>
</protein>